<reference evidence="2" key="1">
    <citation type="submission" date="2016-05" db="EMBL/GenBank/DDBJ databases">
        <authorList>
            <person name="Baek K."/>
            <person name="Yang S.-J."/>
        </authorList>
    </citation>
    <scope>NUCLEOTIDE SEQUENCE [LARGE SCALE GENOMIC DNA]</scope>
    <source>
        <strain evidence="2">ST58-10</strain>
    </source>
</reference>
<proteinExistence type="predicted"/>
<dbReference type="KEGG" id="mars:A8C75_06005"/>
<dbReference type="EMBL" id="CP015839">
    <property type="protein sequence ID" value="ANG62089.1"/>
    <property type="molecule type" value="Genomic_DNA"/>
</dbReference>
<dbReference type="STRING" id="1821621.A8C75_06005"/>
<sequence>MTTDVSIVITDNNFFVRRNRLGVRIGSDAAAQCAVQPSSLYINSIAPGLSARGRRGIFFGQLLAVCLAPCCVAGLPEFESLCTGFSPY</sequence>
<name>A0A1A9EX22_9GAMM</name>
<organism evidence="1 2">
    <name type="scientific">Marinobacterium aestuarii</name>
    <dbReference type="NCBI Taxonomy" id="1821621"/>
    <lineage>
        <taxon>Bacteria</taxon>
        <taxon>Pseudomonadati</taxon>
        <taxon>Pseudomonadota</taxon>
        <taxon>Gammaproteobacteria</taxon>
        <taxon>Oceanospirillales</taxon>
        <taxon>Oceanospirillaceae</taxon>
        <taxon>Marinobacterium</taxon>
    </lineage>
</organism>
<dbReference type="Proteomes" id="UP000078070">
    <property type="component" value="Chromosome"/>
</dbReference>
<keyword evidence="2" id="KW-1185">Reference proteome</keyword>
<gene>
    <name evidence="1" type="ORF">A8C75_06005</name>
</gene>
<evidence type="ECO:0000313" key="1">
    <source>
        <dbReference type="EMBL" id="ANG62089.1"/>
    </source>
</evidence>
<dbReference type="AlphaFoldDB" id="A0A1A9EX22"/>
<protein>
    <submittedName>
        <fullName evidence="1">Uncharacterized protein</fullName>
    </submittedName>
</protein>
<reference evidence="1 2" key="2">
    <citation type="journal article" date="2018" name="Int. J. Syst. Evol. Microbiol.">
        <title>Marinobacterium aestuarii sp. nov., a benzene-degrading marine bacterium isolated from estuary sediment.</title>
        <authorList>
            <person name="Bae S.S."/>
            <person name="Jung J."/>
            <person name="Chung D."/>
            <person name="Baek K."/>
        </authorList>
    </citation>
    <scope>NUCLEOTIDE SEQUENCE [LARGE SCALE GENOMIC DNA]</scope>
    <source>
        <strain evidence="1 2">ST58-10</strain>
    </source>
</reference>
<evidence type="ECO:0000313" key="2">
    <source>
        <dbReference type="Proteomes" id="UP000078070"/>
    </source>
</evidence>
<accession>A0A1A9EX22</accession>